<dbReference type="InterPro" id="IPR002068">
    <property type="entry name" value="A-crystallin/Hsp20_dom"/>
</dbReference>
<evidence type="ECO:0000256" key="1">
    <source>
        <dbReference type="PROSITE-ProRule" id="PRU00285"/>
    </source>
</evidence>
<dbReference type="SUPFAM" id="SSF49764">
    <property type="entry name" value="HSP20-like chaperones"/>
    <property type="match status" value="1"/>
</dbReference>
<dbReference type="PROSITE" id="PS01031">
    <property type="entry name" value="SHSP"/>
    <property type="match status" value="1"/>
</dbReference>
<comment type="similarity">
    <text evidence="1 2">Belongs to the small heat shock protein (HSP20) family.</text>
</comment>
<evidence type="ECO:0000259" key="4">
    <source>
        <dbReference type="PROSITE" id="PS51203"/>
    </source>
</evidence>
<dbReference type="eggNOG" id="COG0071">
    <property type="taxonomic scope" value="Bacteria"/>
</dbReference>
<dbReference type="RefSeq" id="WP_012302427.1">
    <property type="nucleotide sequence ID" value="NC_010424.1"/>
</dbReference>
<dbReference type="InterPro" id="IPR031107">
    <property type="entry name" value="Small_HSP"/>
</dbReference>
<reference evidence="5 6" key="2">
    <citation type="journal article" date="2008" name="Science">
        <title>Environmental genomics reveals a single-species ecosystem deep within Earth.</title>
        <authorList>
            <person name="Chivian D."/>
            <person name="Brodie E.L."/>
            <person name="Alm E.J."/>
            <person name="Culley D.E."/>
            <person name="Dehal P.S."/>
            <person name="Desantis T.Z."/>
            <person name="Gihring T.M."/>
            <person name="Lapidus A."/>
            <person name="Lin L.H."/>
            <person name="Lowry S.R."/>
            <person name="Moser D.P."/>
            <person name="Richardson P.M."/>
            <person name="Southam G."/>
            <person name="Wanger G."/>
            <person name="Pratt L.M."/>
            <person name="Andersen G.L."/>
            <person name="Hazen T.C."/>
            <person name="Brockman F.J."/>
            <person name="Arkin A.P."/>
            <person name="Onstott T.C."/>
        </authorList>
    </citation>
    <scope>NUCLEOTIDE SEQUENCE [LARGE SCALE GENOMIC DNA]</scope>
    <source>
        <strain evidence="5 6">MP104C</strain>
    </source>
</reference>
<dbReference type="AlphaFoldDB" id="B1I4G5"/>
<keyword evidence="5" id="KW-0346">Stress response</keyword>
<dbReference type="CDD" id="cd06464">
    <property type="entry name" value="ACD_sHsps-like"/>
    <property type="match status" value="1"/>
</dbReference>
<feature type="domain" description="SHSP" evidence="3">
    <location>
        <begin position="28"/>
        <end position="142"/>
    </location>
</feature>
<keyword evidence="6" id="KW-1185">Reference proteome</keyword>
<evidence type="ECO:0000256" key="2">
    <source>
        <dbReference type="RuleBase" id="RU003616"/>
    </source>
</evidence>
<dbReference type="Proteomes" id="UP000008544">
    <property type="component" value="Chromosome"/>
</dbReference>
<dbReference type="Pfam" id="PF00011">
    <property type="entry name" value="HSP20"/>
    <property type="match status" value="1"/>
</dbReference>
<dbReference type="EMBL" id="CP000860">
    <property type="protein sequence ID" value="ACA59842.1"/>
    <property type="molecule type" value="Genomic_DNA"/>
</dbReference>
<sequence>MGLRRWDPPELTTLREQMNRLWDTLRTGTREAAAPRVDVHQTENEVVAVAELPGVPSKDDIEVQVTKDSISIRGEIKRVHDVREEDFIHSERFYGSFSRILPLPVEVKPNEATGRFENGILEIRIPKTEAGRRPKAHRVDIN</sequence>
<gene>
    <name evidence="5" type="ordered locus">Daud_1333</name>
</gene>
<dbReference type="PANTHER" id="PTHR11527">
    <property type="entry name" value="HEAT-SHOCK PROTEIN 20 FAMILY MEMBER"/>
    <property type="match status" value="1"/>
</dbReference>
<protein>
    <submittedName>
        <fullName evidence="5">Heat shock protein Hsp20</fullName>
    </submittedName>
</protein>
<dbReference type="HOGENOM" id="CLU_046737_12_3_9"/>
<accession>B1I4G5</accession>
<dbReference type="STRING" id="477974.Daud_1333"/>
<dbReference type="Gene3D" id="2.60.40.790">
    <property type="match status" value="1"/>
</dbReference>
<dbReference type="KEGG" id="dau:Daud_1333"/>
<dbReference type="InterPro" id="IPR008978">
    <property type="entry name" value="HSP20-like_chaperone"/>
</dbReference>
<evidence type="ECO:0000313" key="6">
    <source>
        <dbReference type="Proteomes" id="UP000008544"/>
    </source>
</evidence>
<dbReference type="InterPro" id="IPR007052">
    <property type="entry name" value="CS_dom"/>
</dbReference>
<proteinExistence type="inferred from homology"/>
<name>B1I4G5_DESAP</name>
<evidence type="ECO:0000259" key="3">
    <source>
        <dbReference type="PROSITE" id="PS01031"/>
    </source>
</evidence>
<dbReference type="PROSITE" id="PS51203">
    <property type="entry name" value="CS"/>
    <property type="match status" value="1"/>
</dbReference>
<feature type="domain" description="CS" evidence="4">
    <location>
        <begin position="32"/>
        <end position="137"/>
    </location>
</feature>
<reference evidence="6" key="1">
    <citation type="submission" date="2007-10" db="EMBL/GenBank/DDBJ databases">
        <title>Complete sequence of chromosome of Desulforudis audaxviator MP104C.</title>
        <authorList>
            <person name="Copeland A."/>
            <person name="Lucas S."/>
            <person name="Lapidus A."/>
            <person name="Barry K."/>
            <person name="Glavina del Rio T."/>
            <person name="Dalin E."/>
            <person name="Tice H."/>
            <person name="Bruce D."/>
            <person name="Pitluck S."/>
            <person name="Lowry S.R."/>
            <person name="Larimer F."/>
            <person name="Land M.L."/>
            <person name="Hauser L."/>
            <person name="Kyrpides N."/>
            <person name="Ivanova N.N."/>
            <person name="Richardson P."/>
        </authorList>
    </citation>
    <scope>NUCLEOTIDE SEQUENCE [LARGE SCALE GENOMIC DNA]</scope>
    <source>
        <strain evidence="6">MP104C</strain>
    </source>
</reference>
<evidence type="ECO:0000313" key="5">
    <source>
        <dbReference type="EMBL" id="ACA59842.1"/>
    </source>
</evidence>
<organism evidence="5 6">
    <name type="scientific">Desulforudis audaxviator (strain MP104C)</name>
    <dbReference type="NCBI Taxonomy" id="477974"/>
    <lineage>
        <taxon>Bacteria</taxon>
        <taxon>Bacillati</taxon>
        <taxon>Bacillota</taxon>
        <taxon>Clostridia</taxon>
        <taxon>Thermoanaerobacterales</taxon>
        <taxon>Candidatus Desulforudaceae</taxon>
        <taxon>Candidatus Desulforudis</taxon>
    </lineage>
</organism>
<dbReference type="OrthoDB" id="9811615at2"/>